<dbReference type="Proteomes" id="UP001144805">
    <property type="component" value="Unassembled WGS sequence"/>
</dbReference>
<dbReference type="SUPFAM" id="SSF53335">
    <property type="entry name" value="S-adenosyl-L-methionine-dependent methyltransferases"/>
    <property type="match status" value="1"/>
</dbReference>
<dbReference type="InterPro" id="IPR029063">
    <property type="entry name" value="SAM-dependent_MTases_sf"/>
</dbReference>
<dbReference type="GO" id="GO:0015935">
    <property type="term" value="C:small ribosomal subunit"/>
    <property type="evidence" value="ECO:0007669"/>
    <property type="project" value="TreeGrafter"/>
</dbReference>
<evidence type="ECO:0000256" key="3">
    <source>
        <dbReference type="ARBA" id="ARBA00023004"/>
    </source>
</evidence>
<keyword evidence="5" id="KW-0808">Transferase</keyword>
<proteinExistence type="predicted"/>
<dbReference type="EMBL" id="JAPKNK010000003">
    <property type="protein sequence ID" value="MCX5569674.1"/>
    <property type="molecule type" value="Genomic_DNA"/>
</dbReference>
<dbReference type="PANTHER" id="PTHR13184:SF5">
    <property type="entry name" value="METHYLTRANSFERASE-LIKE PROTEIN 17, MITOCHONDRIAL"/>
    <property type="match status" value="1"/>
</dbReference>
<gene>
    <name evidence="5" type="ORF">OSH07_10770</name>
</gene>
<accession>A0A9X3IKJ4</accession>
<dbReference type="GO" id="GO:0032259">
    <property type="term" value="P:methylation"/>
    <property type="evidence" value="ECO:0007669"/>
    <property type="project" value="UniProtKB-KW"/>
</dbReference>
<dbReference type="GO" id="GO:0008168">
    <property type="term" value="F:methyltransferase activity"/>
    <property type="evidence" value="ECO:0007669"/>
    <property type="project" value="UniProtKB-KW"/>
</dbReference>
<comment type="caution">
    <text evidence="5">The sequence shown here is derived from an EMBL/GenBank/DDBJ whole genome shotgun (WGS) entry which is preliminary data.</text>
</comment>
<organism evidence="5 6">
    <name type="scientific">Kaistia nematophila</name>
    <dbReference type="NCBI Taxonomy" id="2994654"/>
    <lineage>
        <taxon>Bacteria</taxon>
        <taxon>Pseudomonadati</taxon>
        <taxon>Pseudomonadota</taxon>
        <taxon>Alphaproteobacteria</taxon>
        <taxon>Hyphomicrobiales</taxon>
        <taxon>Kaistiaceae</taxon>
        <taxon>Kaistia</taxon>
    </lineage>
</organism>
<keyword evidence="6" id="KW-1185">Reference proteome</keyword>
<dbReference type="GO" id="GO:0051536">
    <property type="term" value="F:iron-sulfur cluster binding"/>
    <property type="evidence" value="ECO:0007669"/>
    <property type="project" value="UniProtKB-KW"/>
</dbReference>
<name>A0A9X3IKJ4_9HYPH</name>
<dbReference type="Gene3D" id="3.40.50.150">
    <property type="entry name" value="Vaccinia Virus protein VP39"/>
    <property type="match status" value="1"/>
</dbReference>
<evidence type="ECO:0000256" key="4">
    <source>
        <dbReference type="ARBA" id="ARBA00023014"/>
    </source>
</evidence>
<evidence type="ECO:0000256" key="2">
    <source>
        <dbReference type="ARBA" id="ARBA00022946"/>
    </source>
</evidence>
<keyword evidence="3" id="KW-0408">Iron</keyword>
<keyword evidence="1" id="KW-0479">Metal-binding</keyword>
<evidence type="ECO:0000313" key="6">
    <source>
        <dbReference type="Proteomes" id="UP001144805"/>
    </source>
</evidence>
<dbReference type="GO" id="GO:0006412">
    <property type="term" value="P:translation"/>
    <property type="evidence" value="ECO:0007669"/>
    <property type="project" value="InterPro"/>
</dbReference>
<evidence type="ECO:0000313" key="5">
    <source>
        <dbReference type="EMBL" id="MCX5569674.1"/>
    </source>
</evidence>
<dbReference type="AlphaFoldDB" id="A0A9X3IKJ4"/>
<protein>
    <submittedName>
        <fullName evidence="5">Methyltransferase type 11</fullName>
    </submittedName>
</protein>
<dbReference type="Pfam" id="PF09243">
    <property type="entry name" value="Rsm22"/>
    <property type="match status" value="1"/>
</dbReference>
<dbReference type="InterPro" id="IPR052571">
    <property type="entry name" value="Mt_RNA_Methyltransferase"/>
</dbReference>
<reference evidence="5" key="1">
    <citation type="submission" date="2022-11" db="EMBL/GenBank/DDBJ databases">
        <title>Biodiversity and phylogenetic relationships of bacteria.</title>
        <authorList>
            <person name="Machado R.A.R."/>
            <person name="Bhat A."/>
            <person name="Loulou A."/>
            <person name="Kallel S."/>
        </authorList>
    </citation>
    <scope>NUCLEOTIDE SEQUENCE</scope>
    <source>
        <strain evidence="5">K-TC2</strain>
    </source>
</reference>
<evidence type="ECO:0000256" key="1">
    <source>
        <dbReference type="ARBA" id="ARBA00022723"/>
    </source>
</evidence>
<dbReference type="RefSeq" id="WP_266338634.1">
    <property type="nucleotide sequence ID" value="NZ_JAPKNK010000003.1"/>
</dbReference>
<dbReference type="GO" id="GO:0003735">
    <property type="term" value="F:structural constituent of ribosome"/>
    <property type="evidence" value="ECO:0007669"/>
    <property type="project" value="TreeGrafter"/>
</dbReference>
<dbReference type="PANTHER" id="PTHR13184">
    <property type="entry name" value="37S RIBOSOMAL PROTEIN S22"/>
    <property type="match status" value="1"/>
</dbReference>
<keyword evidence="2" id="KW-0809">Transit peptide</keyword>
<keyword evidence="4" id="KW-0411">Iron-sulfur</keyword>
<keyword evidence="5" id="KW-0489">Methyltransferase</keyword>
<dbReference type="InterPro" id="IPR015324">
    <property type="entry name" value="Ribosomal_Rsm22-like"/>
</dbReference>
<sequence>MELPPALRDAVDAALEGASTAVLAEASAMLSQRYRSELRDGRFHVSEDDAARAYLAARLPATFAAVRAAMDAAEAQLQTFRPGSLLDLGAGPGTAMWAARDTWPTIDDTLMIEGSPTMRRWGETLAASAAPFRREWRAADFSKEALAIEPRDLVTIAYVLDELESSARAALIDAAWRATGTLLLIVEPGTPAGWQRILDSRAQLLDLGAHIAAPCAHEAPCPIAAPDWCHFSRRVARTKIHLRSKGAVVPFEDEKFIYLAATREPVAEHPARVLAPPRAGSGKVSLKLCLASGAAETRLITKRDGDLFKAARRIDWGDALEV</sequence>
<dbReference type="GO" id="GO:0046872">
    <property type="term" value="F:metal ion binding"/>
    <property type="evidence" value="ECO:0007669"/>
    <property type="project" value="UniProtKB-KW"/>
</dbReference>